<dbReference type="InterPro" id="IPR051556">
    <property type="entry name" value="N-term/lysine_N-AcTrnsfr"/>
</dbReference>
<dbReference type="Gene3D" id="3.40.630.30">
    <property type="match status" value="1"/>
</dbReference>
<dbReference type="SUPFAM" id="SSF55729">
    <property type="entry name" value="Acyl-CoA N-acyltransferases (Nat)"/>
    <property type="match status" value="1"/>
</dbReference>
<evidence type="ECO:0000259" key="1">
    <source>
        <dbReference type="PROSITE" id="PS51186"/>
    </source>
</evidence>
<reference evidence="2 3" key="1">
    <citation type="journal article" date="2010" name="Plant Cell">
        <title>The Chlorella variabilis NC64A genome reveals adaptation to photosymbiosis, coevolution with viruses, and cryptic sex.</title>
        <authorList>
            <person name="Blanc G."/>
            <person name="Duncan G."/>
            <person name="Agarkova I."/>
            <person name="Borodovsky M."/>
            <person name="Gurnon J."/>
            <person name="Kuo A."/>
            <person name="Lindquist E."/>
            <person name="Lucas S."/>
            <person name="Pangilinan J."/>
            <person name="Polle J."/>
            <person name="Salamov A."/>
            <person name="Terry A."/>
            <person name="Yamada T."/>
            <person name="Dunigan D.D."/>
            <person name="Grigoriev I.V."/>
            <person name="Claverie J.M."/>
            <person name="Van Etten J.L."/>
        </authorList>
    </citation>
    <scope>NUCLEOTIDE SEQUENCE [LARGE SCALE GENOMIC DNA]</scope>
    <source>
        <strain evidence="2 3">NC64A</strain>
    </source>
</reference>
<dbReference type="FunCoup" id="E1Z394">
    <property type="interactions" value="74"/>
</dbReference>
<name>E1Z394_CHLVA</name>
<sequence length="192" mass="21379">MTTQHRQQGSVAEVRRVVALQTDAFHTAAPVAMFDGMAKRFFEAEVLSEMLKKLKFNPDDMFVSLVIELAAPSSEGSSARDVLSPIGVVEISYIAQRETLALLDPGTEGYCYIASMVVAPTWRRRGAAAALLAAAEAAAAAWNERQALLHVYQDNEPAVQLYRKAGYEVIHQQNKLWATLGVRPRFLMRKRW</sequence>
<dbReference type="Pfam" id="PF00583">
    <property type="entry name" value="Acetyltransf_1"/>
    <property type="match status" value="1"/>
</dbReference>
<dbReference type="GeneID" id="17359432"/>
<dbReference type="InParanoid" id="E1Z394"/>
<evidence type="ECO:0000313" key="2">
    <source>
        <dbReference type="EMBL" id="EFN59800.1"/>
    </source>
</evidence>
<dbReference type="eggNOG" id="ENOG502QSHD">
    <property type="taxonomic scope" value="Eukaryota"/>
</dbReference>
<feature type="domain" description="N-acetyltransferase" evidence="1">
    <location>
        <begin position="49"/>
        <end position="192"/>
    </location>
</feature>
<keyword evidence="3" id="KW-1185">Reference proteome</keyword>
<dbReference type="OrthoDB" id="1912023at2759"/>
<dbReference type="RefSeq" id="XP_005851902.1">
    <property type="nucleotide sequence ID" value="XM_005851840.1"/>
</dbReference>
<dbReference type="PROSITE" id="PS51186">
    <property type="entry name" value="GNAT"/>
    <property type="match status" value="1"/>
</dbReference>
<dbReference type="GO" id="GO:0031415">
    <property type="term" value="C:NatA complex"/>
    <property type="evidence" value="ECO:0007669"/>
    <property type="project" value="TreeGrafter"/>
</dbReference>
<dbReference type="GO" id="GO:0008080">
    <property type="term" value="F:N-acetyltransferase activity"/>
    <property type="evidence" value="ECO:0007669"/>
    <property type="project" value="TreeGrafter"/>
</dbReference>
<dbReference type="Proteomes" id="UP000008141">
    <property type="component" value="Unassembled WGS sequence"/>
</dbReference>
<dbReference type="EMBL" id="GL433835">
    <property type="protein sequence ID" value="EFN59800.1"/>
    <property type="molecule type" value="Genomic_DNA"/>
</dbReference>
<gene>
    <name evidence="2" type="ORF">CHLNCDRAFT_133517</name>
</gene>
<dbReference type="PANTHER" id="PTHR42919:SF20">
    <property type="entry name" value="GCN5-RELATED N-ACETYLTRANSFERASE 10, CHLOROPLASTIC"/>
    <property type="match status" value="1"/>
</dbReference>
<protein>
    <recommendedName>
        <fullName evidence="1">N-acetyltransferase domain-containing protein</fullName>
    </recommendedName>
</protein>
<dbReference type="AlphaFoldDB" id="E1Z394"/>
<accession>E1Z394</accession>
<evidence type="ECO:0000313" key="3">
    <source>
        <dbReference type="Proteomes" id="UP000008141"/>
    </source>
</evidence>
<dbReference type="InterPro" id="IPR016181">
    <property type="entry name" value="Acyl_CoA_acyltransferase"/>
</dbReference>
<organism evidence="3">
    <name type="scientific">Chlorella variabilis</name>
    <name type="common">Green alga</name>
    <dbReference type="NCBI Taxonomy" id="554065"/>
    <lineage>
        <taxon>Eukaryota</taxon>
        <taxon>Viridiplantae</taxon>
        <taxon>Chlorophyta</taxon>
        <taxon>core chlorophytes</taxon>
        <taxon>Trebouxiophyceae</taxon>
        <taxon>Chlorellales</taxon>
        <taxon>Chlorellaceae</taxon>
        <taxon>Chlorella clade</taxon>
        <taxon>Chlorella</taxon>
    </lineage>
</organism>
<dbReference type="OMA" id="LPIHEHH"/>
<dbReference type="InterPro" id="IPR000182">
    <property type="entry name" value="GNAT_dom"/>
</dbReference>
<dbReference type="PANTHER" id="PTHR42919">
    <property type="entry name" value="N-ALPHA-ACETYLTRANSFERASE"/>
    <property type="match status" value="1"/>
</dbReference>
<dbReference type="KEGG" id="cvr:CHLNCDRAFT_133517"/>
<dbReference type="GO" id="GO:0007064">
    <property type="term" value="P:mitotic sister chromatid cohesion"/>
    <property type="evidence" value="ECO:0007669"/>
    <property type="project" value="TreeGrafter"/>
</dbReference>
<proteinExistence type="predicted"/>